<dbReference type="AlphaFoldDB" id="A0A1A6A1I8"/>
<organism evidence="1">
    <name type="scientific">Kwoniella dejecticola CBS 10117</name>
    <dbReference type="NCBI Taxonomy" id="1296121"/>
    <lineage>
        <taxon>Eukaryota</taxon>
        <taxon>Fungi</taxon>
        <taxon>Dikarya</taxon>
        <taxon>Basidiomycota</taxon>
        <taxon>Agaricomycotina</taxon>
        <taxon>Tremellomycetes</taxon>
        <taxon>Tremellales</taxon>
        <taxon>Cryptococcaceae</taxon>
        <taxon>Kwoniella</taxon>
    </lineage>
</organism>
<reference evidence="2" key="3">
    <citation type="submission" date="2024-02" db="EMBL/GenBank/DDBJ databases">
        <title>Comparative genomics of Cryptococcus and Kwoniella reveals pathogenesis evolution and contrasting modes of karyotype evolution via chromosome fusion or intercentromeric recombination.</title>
        <authorList>
            <person name="Coelho M.A."/>
            <person name="David-Palma M."/>
            <person name="Shea T."/>
            <person name="Bowers K."/>
            <person name="McGinley-Smith S."/>
            <person name="Mohammad A.W."/>
            <person name="Gnirke A."/>
            <person name="Yurkov A.M."/>
            <person name="Nowrousian M."/>
            <person name="Sun S."/>
            <person name="Cuomo C.A."/>
            <person name="Heitman J."/>
        </authorList>
    </citation>
    <scope>NUCLEOTIDE SEQUENCE</scope>
    <source>
        <strain evidence="2">CBS 10117</strain>
    </source>
</reference>
<evidence type="ECO:0000313" key="2">
    <source>
        <dbReference type="EMBL" id="WWC63589.1"/>
    </source>
</evidence>
<dbReference type="VEuPathDB" id="FungiDB:I303_06212"/>
<evidence type="ECO:0000313" key="3">
    <source>
        <dbReference type="Proteomes" id="UP000078595"/>
    </source>
</evidence>
<name>A0A1A6A1I8_9TREE</name>
<dbReference type="EMBL" id="CP144536">
    <property type="protein sequence ID" value="WWC63589.1"/>
    <property type="molecule type" value="Genomic_DNA"/>
</dbReference>
<protein>
    <submittedName>
        <fullName evidence="1">Uncharacterized protein</fullName>
    </submittedName>
</protein>
<reference evidence="1" key="1">
    <citation type="submission" date="2013-07" db="EMBL/GenBank/DDBJ databases">
        <title>The Genome Sequence of Cryptococcus dejecticola CBS10117.</title>
        <authorList>
            <consortium name="The Broad Institute Genome Sequencing Platform"/>
            <person name="Cuomo C."/>
            <person name="Litvintseva A."/>
            <person name="Chen Y."/>
            <person name="Heitman J."/>
            <person name="Sun S."/>
            <person name="Springer D."/>
            <person name="Dromer F."/>
            <person name="Young S.K."/>
            <person name="Zeng Q."/>
            <person name="Gargeya S."/>
            <person name="Fitzgerald M."/>
            <person name="Abouelleil A."/>
            <person name="Alvarado L."/>
            <person name="Berlin A.M."/>
            <person name="Chapman S.B."/>
            <person name="Dewar J."/>
            <person name="Goldberg J."/>
            <person name="Griggs A."/>
            <person name="Gujja S."/>
            <person name="Hansen M."/>
            <person name="Howarth C."/>
            <person name="Imamovic A."/>
            <person name="Larimer J."/>
            <person name="McCowan C."/>
            <person name="Murphy C."/>
            <person name="Pearson M."/>
            <person name="Priest M."/>
            <person name="Roberts A."/>
            <person name="Saif S."/>
            <person name="Shea T."/>
            <person name="Sykes S."/>
            <person name="Wortman J."/>
            <person name="Nusbaum C."/>
            <person name="Birren B."/>
        </authorList>
    </citation>
    <scope>NUCLEOTIDE SEQUENCE [LARGE SCALE GENOMIC DNA]</scope>
    <source>
        <strain evidence="1">CBS 10117</strain>
    </source>
</reference>
<keyword evidence="3" id="KW-1185">Reference proteome</keyword>
<proteinExistence type="predicted"/>
<gene>
    <name evidence="1" type="ORF">I303_06212</name>
    <name evidence="2" type="ORF">I303_106194</name>
</gene>
<dbReference type="Proteomes" id="UP000078595">
    <property type="component" value="Chromosome 7"/>
</dbReference>
<dbReference type="KEGG" id="kdj:28969911"/>
<reference evidence="2" key="2">
    <citation type="submission" date="2013-07" db="EMBL/GenBank/DDBJ databases">
        <authorList>
            <consortium name="The Broad Institute Genome Sequencing Platform"/>
            <person name="Cuomo C."/>
            <person name="Litvintseva A."/>
            <person name="Chen Y."/>
            <person name="Heitman J."/>
            <person name="Sun S."/>
            <person name="Springer D."/>
            <person name="Dromer F."/>
            <person name="Young S.K."/>
            <person name="Zeng Q."/>
            <person name="Gargeya S."/>
            <person name="Fitzgerald M."/>
            <person name="Abouelleil A."/>
            <person name="Alvarado L."/>
            <person name="Berlin A.M."/>
            <person name="Chapman S.B."/>
            <person name="Dewar J."/>
            <person name="Goldberg J."/>
            <person name="Griggs A."/>
            <person name="Gujja S."/>
            <person name="Hansen M."/>
            <person name="Howarth C."/>
            <person name="Imamovic A."/>
            <person name="Larimer J."/>
            <person name="McCowan C."/>
            <person name="Murphy C."/>
            <person name="Pearson M."/>
            <person name="Priest M."/>
            <person name="Roberts A."/>
            <person name="Saif S."/>
            <person name="Shea T."/>
            <person name="Sykes S."/>
            <person name="Wortman J."/>
            <person name="Nusbaum C."/>
            <person name="Birren B."/>
        </authorList>
    </citation>
    <scope>NUCLEOTIDE SEQUENCE</scope>
    <source>
        <strain evidence="2">CBS 10117</strain>
    </source>
</reference>
<dbReference type="EMBL" id="KI894033">
    <property type="protein sequence ID" value="OBR83926.1"/>
    <property type="molecule type" value="Genomic_DNA"/>
</dbReference>
<dbReference type="RefSeq" id="XP_018261768.1">
    <property type="nucleotide sequence ID" value="XM_018409495.1"/>
</dbReference>
<dbReference type="GeneID" id="28969911"/>
<evidence type="ECO:0000313" key="1">
    <source>
        <dbReference type="EMBL" id="OBR83926.1"/>
    </source>
</evidence>
<accession>A0A1A6A1I8</accession>
<sequence length="229" mass="24849">MSAPFKTASRLHPSIAASLRSLAAGRSESLGTQGNVKRVQGWFNPLTNRENTIIVTTPQISSFAFVKPDPAEWDHIQNRARPLNRRAAAAEVSGAGKISHSATFANLVSCDTASSLTGAGAKTMFSFSTGEGDTSQAEAILVEWQGLNIFCPANPDDQVELRALYDVPTADLEGQSGRKEEVHNGEWFTPRDVDSSRDFEMFDSRVTSLEQVLSKFSRGEQGSKDQNAL</sequence>